<accession>A0A8A4U295</accession>
<protein>
    <submittedName>
        <fullName evidence="1">Uncharacterized protein</fullName>
    </submittedName>
</protein>
<dbReference type="Proteomes" id="UP000663929">
    <property type="component" value="Chromosome"/>
</dbReference>
<name>A0A8A4U295_SULCO</name>
<evidence type="ECO:0000313" key="2">
    <source>
        <dbReference type="Proteomes" id="UP000663929"/>
    </source>
</evidence>
<reference evidence="1" key="1">
    <citation type="submission" date="2021-03" db="EMBL/GenBank/DDBJ databases">
        <title>Acanthopleuribacteraceae sp. M133.</title>
        <authorList>
            <person name="Wang G."/>
        </authorList>
    </citation>
    <scope>NUCLEOTIDE SEQUENCE</scope>
    <source>
        <strain evidence="1">M133</strain>
    </source>
</reference>
<dbReference type="RefSeq" id="WP_237382953.1">
    <property type="nucleotide sequence ID" value="NZ_CP071793.1"/>
</dbReference>
<evidence type="ECO:0000313" key="1">
    <source>
        <dbReference type="EMBL" id="QTD52855.1"/>
    </source>
</evidence>
<gene>
    <name evidence="1" type="ORF">J3U87_10290</name>
</gene>
<dbReference type="KEGG" id="scor:J3U87_10290"/>
<sequence length="165" mass="19029">MSAIMIGTGKRKHVEELLQYFKDLEKKGELKILAIRRTTKRVMLLPYDELKILFDRDGDQDLEMDPKLVRSLGYAGIGRKDVIIAKMQSLKVDDPLIKFNLMNVAANFQKRGGQIKIQEKVDDSRVRKLYYCDIALAGPIKLVFTFRDLLISGEFVDPESIEYFI</sequence>
<dbReference type="AlphaFoldDB" id="A0A8A4U295"/>
<organism evidence="1 2">
    <name type="scientific">Sulfidibacter corallicola</name>
    <dbReference type="NCBI Taxonomy" id="2818388"/>
    <lineage>
        <taxon>Bacteria</taxon>
        <taxon>Pseudomonadati</taxon>
        <taxon>Acidobacteriota</taxon>
        <taxon>Holophagae</taxon>
        <taxon>Acanthopleuribacterales</taxon>
        <taxon>Acanthopleuribacteraceae</taxon>
        <taxon>Sulfidibacter</taxon>
    </lineage>
</organism>
<proteinExistence type="predicted"/>
<keyword evidence="2" id="KW-1185">Reference proteome</keyword>
<dbReference type="EMBL" id="CP071793">
    <property type="protein sequence ID" value="QTD52855.1"/>
    <property type="molecule type" value="Genomic_DNA"/>
</dbReference>